<evidence type="ECO:0000313" key="1">
    <source>
        <dbReference type="EMBL" id="JAD79392.1"/>
    </source>
</evidence>
<dbReference type="AlphaFoldDB" id="A0A0A9D6M6"/>
<reference evidence="1" key="2">
    <citation type="journal article" date="2015" name="Data Brief">
        <title>Shoot transcriptome of the giant reed, Arundo donax.</title>
        <authorList>
            <person name="Barrero R.A."/>
            <person name="Guerrero F.D."/>
            <person name="Moolhuijzen P."/>
            <person name="Goolsby J.A."/>
            <person name="Tidwell J."/>
            <person name="Bellgard S.E."/>
            <person name="Bellgard M.I."/>
        </authorList>
    </citation>
    <scope>NUCLEOTIDE SEQUENCE</scope>
    <source>
        <tissue evidence="1">Shoot tissue taken approximately 20 cm above the soil surface</tissue>
    </source>
</reference>
<sequence>MSNCRVRACLSASSFIVFKSCEDHVWHLDWDIESQRKETVGSEMFKKEHFKF</sequence>
<dbReference type="EMBL" id="GBRH01218503">
    <property type="protein sequence ID" value="JAD79392.1"/>
    <property type="molecule type" value="Transcribed_RNA"/>
</dbReference>
<organism evidence="1">
    <name type="scientific">Arundo donax</name>
    <name type="common">Giant reed</name>
    <name type="synonym">Donax arundinaceus</name>
    <dbReference type="NCBI Taxonomy" id="35708"/>
    <lineage>
        <taxon>Eukaryota</taxon>
        <taxon>Viridiplantae</taxon>
        <taxon>Streptophyta</taxon>
        <taxon>Embryophyta</taxon>
        <taxon>Tracheophyta</taxon>
        <taxon>Spermatophyta</taxon>
        <taxon>Magnoliopsida</taxon>
        <taxon>Liliopsida</taxon>
        <taxon>Poales</taxon>
        <taxon>Poaceae</taxon>
        <taxon>PACMAD clade</taxon>
        <taxon>Arundinoideae</taxon>
        <taxon>Arundineae</taxon>
        <taxon>Arundo</taxon>
    </lineage>
</organism>
<proteinExistence type="predicted"/>
<name>A0A0A9D6M6_ARUDO</name>
<protein>
    <submittedName>
        <fullName evidence="1">ATP11 protein</fullName>
    </submittedName>
</protein>
<accession>A0A0A9D6M6</accession>
<reference evidence="1" key="1">
    <citation type="submission" date="2014-09" db="EMBL/GenBank/DDBJ databases">
        <authorList>
            <person name="Magalhaes I.L.F."/>
            <person name="Oliveira U."/>
            <person name="Santos F.R."/>
            <person name="Vidigal T.H.D.A."/>
            <person name="Brescovit A.D."/>
            <person name="Santos A.J."/>
        </authorList>
    </citation>
    <scope>NUCLEOTIDE SEQUENCE</scope>
    <source>
        <tissue evidence="1">Shoot tissue taken approximately 20 cm above the soil surface</tissue>
    </source>
</reference>